<dbReference type="SMART" id="SM00312">
    <property type="entry name" value="PX"/>
    <property type="match status" value="1"/>
</dbReference>
<keyword evidence="4" id="KW-1185">Reference proteome</keyword>
<organism evidence="3 4">
    <name type="scientific">Diploscapter pachys</name>
    <dbReference type="NCBI Taxonomy" id="2018661"/>
    <lineage>
        <taxon>Eukaryota</taxon>
        <taxon>Metazoa</taxon>
        <taxon>Ecdysozoa</taxon>
        <taxon>Nematoda</taxon>
        <taxon>Chromadorea</taxon>
        <taxon>Rhabditida</taxon>
        <taxon>Rhabditina</taxon>
        <taxon>Rhabditomorpha</taxon>
        <taxon>Rhabditoidea</taxon>
        <taxon>Rhabditidae</taxon>
        <taxon>Diploscapter</taxon>
    </lineage>
</organism>
<dbReference type="AlphaFoldDB" id="A0A2A2J856"/>
<dbReference type="PANTHER" id="PTHR22775:SF44">
    <property type="entry name" value="SORTING NEXIN-14"/>
    <property type="match status" value="1"/>
</dbReference>
<evidence type="ECO:0000313" key="4">
    <source>
        <dbReference type="Proteomes" id="UP000218231"/>
    </source>
</evidence>
<dbReference type="SUPFAM" id="SSF64268">
    <property type="entry name" value="PX domain"/>
    <property type="match status" value="1"/>
</dbReference>
<dbReference type="STRING" id="2018661.A0A2A2J856"/>
<dbReference type="Proteomes" id="UP000218231">
    <property type="component" value="Unassembled WGS sequence"/>
</dbReference>
<reference evidence="3 4" key="1">
    <citation type="journal article" date="2017" name="Curr. Biol.">
        <title>Genome architecture and evolution of a unichromosomal asexual nematode.</title>
        <authorList>
            <person name="Fradin H."/>
            <person name="Zegar C."/>
            <person name="Gutwein M."/>
            <person name="Lucas J."/>
            <person name="Kovtun M."/>
            <person name="Corcoran D."/>
            <person name="Baugh L.R."/>
            <person name="Kiontke K."/>
            <person name="Gunsalus K."/>
            <person name="Fitch D.H."/>
            <person name="Piano F."/>
        </authorList>
    </citation>
    <scope>NUCLEOTIDE SEQUENCE [LARGE SCALE GENOMIC DNA]</scope>
    <source>
        <strain evidence="3">PF1309</strain>
    </source>
</reference>
<dbReference type="InterPro" id="IPR001683">
    <property type="entry name" value="PX_dom"/>
</dbReference>
<feature type="region of interest" description="Disordered" evidence="1">
    <location>
        <begin position="376"/>
        <end position="398"/>
    </location>
</feature>
<dbReference type="Gene3D" id="3.30.1520.10">
    <property type="entry name" value="Phox-like domain"/>
    <property type="match status" value="1"/>
</dbReference>
<proteinExistence type="predicted"/>
<evidence type="ECO:0000259" key="2">
    <source>
        <dbReference type="PROSITE" id="PS50195"/>
    </source>
</evidence>
<dbReference type="OrthoDB" id="5957963at2759"/>
<evidence type="ECO:0000313" key="3">
    <source>
        <dbReference type="EMBL" id="PAV57843.1"/>
    </source>
</evidence>
<dbReference type="Pfam" id="PF00787">
    <property type="entry name" value="PX"/>
    <property type="match status" value="1"/>
</dbReference>
<dbReference type="PANTHER" id="PTHR22775">
    <property type="entry name" value="SORTING NEXIN"/>
    <property type="match status" value="1"/>
</dbReference>
<name>A0A2A2J856_9BILA</name>
<dbReference type="InterPro" id="IPR036871">
    <property type="entry name" value="PX_dom_sf"/>
</dbReference>
<accession>A0A2A2J856</accession>
<feature type="compositionally biased region" description="Basic and acidic residues" evidence="1">
    <location>
        <begin position="376"/>
        <end position="388"/>
    </location>
</feature>
<feature type="domain" description="PX" evidence="2">
    <location>
        <begin position="207"/>
        <end position="326"/>
    </location>
</feature>
<dbReference type="EMBL" id="LIAE01010617">
    <property type="protein sequence ID" value="PAV57843.1"/>
    <property type="molecule type" value="Genomic_DNA"/>
</dbReference>
<dbReference type="GO" id="GO:0097352">
    <property type="term" value="P:autophagosome maturation"/>
    <property type="evidence" value="ECO:0007669"/>
    <property type="project" value="TreeGrafter"/>
</dbReference>
<dbReference type="GO" id="GO:0005770">
    <property type="term" value="C:late endosome"/>
    <property type="evidence" value="ECO:0007669"/>
    <property type="project" value="TreeGrafter"/>
</dbReference>
<evidence type="ECO:0000256" key="1">
    <source>
        <dbReference type="SAM" id="MobiDB-lite"/>
    </source>
</evidence>
<comment type="caution">
    <text evidence="3">The sequence shown here is derived from an EMBL/GenBank/DDBJ whole genome shotgun (WGS) entry which is preliminary data.</text>
</comment>
<protein>
    <recommendedName>
        <fullName evidence="2">PX domain-containing protein</fullName>
    </recommendedName>
</protein>
<dbReference type="PROSITE" id="PS50195">
    <property type="entry name" value="PX"/>
    <property type="match status" value="1"/>
</dbReference>
<dbReference type="GO" id="GO:0035091">
    <property type="term" value="F:phosphatidylinositol binding"/>
    <property type="evidence" value="ECO:0007669"/>
    <property type="project" value="InterPro"/>
</dbReference>
<gene>
    <name evidence="3" type="ORF">WR25_19334</name>
</gene>
<sequence length="547" mass="61578">MKEEFNICRYLCGSPPISVNELIEMPAVINRKTTISEKSFSLAQLRWRVQKALTMSSTDSLSDEMSADESMLDPIKLPSETGFYHGEITVSSSNQSQSEDPAVPDDLVLRSRAQSAFDRAASEGRALESQQNLESSESVSSVGLVESKSMPLFVVPSIDVSVNDEASLATEYSPRNDLLSDEDVHMQGSQGGQPILLIDEVTKNINQWRVEVSALVPVQDIAGKVSFVFSIDVERMEARSDENKKWSIYRNFNEFYVLETKLLEFHKESIRFVPLPIRKSFVTKDRVFLEQHRLIFSAFIASLCKQRVLKRSDLMSAFLTIPDEFRDTLQLSDLNPWKVVKRMPSKLSRERGQNLQPFLLNILAKTLAPPIFEKRDDATERQSIKDNSENCSSVGSISEAGEQDNPALYSNIYGNNCAGLCIPNEPTSFNEDEQKGSGNQIKTRSLLDSLILLASVLSPPSWLMALIAMIRKLGSTTIDKLVLSNLRRLQDLLPAEMMRFLDAQNFRDSVRRLLATLQHPRLNKQALLLLLDILLAHLFDKNRISSV</sequence>